<organism evidence="8 9">
    <name type="scientific">Vibrio gazogenes DSM 21264 = NBRC 103151</name>
    <dbReference type="NCBI Taxonomy" id="1123492"/>
    <lineage>
        <taxon>Bacteria</taxon>
        <taxon>Pseudomonadati</taxon>
        <taxon>Pseudomonadota</taxon>
        <taxon>Gammaproteobacteria</taxon>
        <taxon>Vibrionales</taxon>
        <taxon>Vibrionaceae</taxon>
        <taxon>Vibrio</taxon>
    </lineage>
</organism>
<feature type="transmembrane region" description="Helical" evidence="6">
    <location>
        <begin position="168"/>
        <end position="188"/>
    </location>
</feature>
<protein>
    <submittedName>
        <fullName evidence="8">Major Facilitator Superfamily protein</fullName>
    </submittedName>
</protein>
<dbReference type="InterPro" id="IPR036259">
    <property type="entry name" value="MFS_trans_sf"/>
</dbReference>
<feature type="transmembrane region" description="Helical" evidence="6">
    <location>
        <begin position="332"/>
        <end position="351"/>
    </location>
</feature>
<dbReference type="PANTHER" id="PTHR42718:SF9">
    <property type="entry name" value="MAJOR FACILITATOR SUPERFAMILY MULTIDRUG TRANSPORTER MFSC"/>
    <property type="match status" value="1"/>
</dbReference>
<dbReference type="PANTHER" id="PTHR42718">
    <property type="entry name" value="MAJOR FACILITATOR SUPERFAMILY MULTIDRUG TRANSPORTER MFSC"/>
    <property type="match status" value="1"/>
</dbReference>
<proteinExistence type="predicted"/>
<dbReference type="Gene3D" id="1.20.1720.10">
    <property type="entry name" value="Multidrug resistance protein D"/>
    <property type="match status" value="1"/>
</dbReference>
<dbReference type="AlphaFoldDB" id="A0A1M5CKQ3"/>
<evidence type="ECO:0000256" key="2">
    <source>
        <dbReference type="ARBA" id="ARBA00022448"/>
    </source>
</evidence>
<keyword evidence="3 6" id="KW-0812">Transmembrane</keyword>
<comment type="subcellular location">
    <subcellularLocation>
        <location evidence="1">Membrane</location>
        <topology evidence="1">Multi-pass membrane protein</topology>
    </subcellularLocation>
</comment>
<dbReference type="Proteomes" id="UP000184159">
    <property type="component" value="Unassembled WGS sequence"/>
</dbReference>
<feature type="transmembrane region" description="Helical" evidence="6">
    <location>
        <begin position="439"/>
        <end position="457"/>
    </location>
</feature>
<dbReference type="GO" id="GO:0016020">
    <property type="term" value="C:membrane"/>
    <property type="evidence" value="ECO:0007669"/>
    <property type="project" value="UniProtKB-SubCell"/>
</dbReference>
<feature type="transmembrane region" description="Helical" evidence="6">
    <location>
        <begin position="301"/>
        <end position="320"/>
    </location>
</feature>
<name>A0A1M5CKQ3_VIBGA</name>
<dbReference type="SUPFAM" id="SSF103473">
    <property type="entry name" value="MFS general substrate transporter"/>
    <property type="match status" value="1"/>
</dbReference>
<dbReference type="EMBL" id="FQUH01000012">
    <property type="protein sequence ID" value="SHF55187.1"/>
    <property type="molecule type" value="Genomic_DNA"/>
</dbReference>
<keyword evidence="9" id="KW-1185">Reference proteome</keyword>
<feature type="domain" description="Major facilitator superfamily (MFS) profile" evidence="7">
    <location>
        <begin position="13"/>
        <end position="461"/>
    </location>
</feature>
<dbReference type="Gene3D" id="1.20.1250.20">
    <property type="entry name" value="MFS general substrate transporter like domains"/>
    <property type="match status" value="1"/>
</dbReference>
<feature type="transmembrane region" description="Helical" evidence="6">
    <location>
        <begin position="357"/>
        <end position="377"/>
    </location>
</feature>
<feature type="transmembrane region" description="Helical" evidence="6">
    <location>
        <begin position="398"/>
        <end position="419"/>
    </location>
</feature>
<evidence type="ECO:0000313" key="9">
    <source>
        <dbReference type="Proteomes" id="UP000184159"/>
    </source>
</evidence>
<evidence type="ECO:0000259" key="7">
    <source>
        <dbReference type="PROSITE" id="PS50850"/>
    </source>
</evidence>
<feature type="transmembrane region" description="Helical" evidence="6">
    <location>
        <begin position="200"/>
        <end position="221"/>
    </location>
</feature>
<accession>A0A1M5CKQ3</accession>
<feature type="transmembrane region" description="Helical" evidence="6">
    <location>
        <begin position="227"/>
        <end position="246"/>
    </location>
</feature>
<dbReference type="GO" id="GO:0022857">
    <property type="term" value="F:transmembrane transporter activity"/>
    <property type="evidence" value="ECO:0007669"/>
    <property type="project" value="InterPro"/>
</dbReference>
<feature type="transmembrane region" description="Helical" evidence="6">
    <location>
        <begin position="51"/>
        <end position="70"/>
    </location>
</feature>
<reference evidence="9" key="1">
    <citation type="submission" date="2016-11" db="EMBL/GenBank/DDBJ databases">
        <authorList>
            <person name="Varghese N."/>
            <person name="Submissions S."/>
        </authorList>
    </citation>
    <scope>NUCLEOTIDE SEQUENCE [LARGE SCALE GENOMIC DNA]</scope>
    <source>
        <strain evidence="9">DSM 21264</strain>
    </source>
</reference>
<feature type="transmembrane region" description="Helical" evidence="6">
    <location>
        <begin position="136"/>
        <end position="156"/>
    </location>
</feature>
<dbReference type="InterPro" id="IPR011701">
    <property type="entry name" value="MFS"/>
</dbReference>
<feature type="transmembrane region" description="Helical" evidence="6">
    <location>
        <begin position="12"/>
        <end position="39"/>
    </location>
</feature>
<evidence type="ECO:0000256" key="3">
    <source>
        <dbReference type="ARBA" id="ARBA00022692"/>
    </source>
</evidence>
<dbReference type="Pfam" id="PF07690">
    <property type="entry name" value="MFS_1"/>
    <property type="match status" value="1"/>
</dbReference>
<keyword evidence="4 6" id="KW-1133">Transmembrane helix</keyword>
<evidence type="ECO:0000256" key="5">
    <source>
        <dbReference type="ARBA" id="ARBA00023136"/>
    </source>
</evidence>
<evidence type="ECO:0000256" key="6">
    <source>
        <dbReference type="SAM" id="Phobius"/>
    </source>
</evidence>
<keyword evidence="5 6" id="KW-0472">Membrane</keyword>
<dbReference type="RefSeq" id="WP_072960084.1">
    <property type="nucleotide sequence ID" value="NZ_FQUH01000012.1"/>
</dbReference>
<dbReference type="InterPro" id="IPR020846">
    <property type="entry name" value="MFS_dom"/>
</dbReference>
<feature type="transmembrane region" description="Helical" evidence="6">
    <location>
        <begin position="266"/>
        <end position="289"/>
    </location>
</feature>
<gene>
    <name evidence="8" type="ORF">SAMN02745781_02592</name>
</gene>
<evidence type="ECO:0000256" key="4">
    <source>
        <dbReference type="ARBA" id="ARBA00022989"/>
    </source>
</evidence>
<feature type="transmembrane region" description="Helical" evidence="6">
    <location>
        <begin position="104"/>
        <end position="129"/>
    </location>
</feature>
<dbReference type="PROSITE" id="PS50850">
    <property type="entry name" value="MFS"/>
    <property type="match status" value="1"/>
</dbReference>
<evidence type="ECO:0000256" key="1">
    <source>
        <dbReference type="ARBA" id="ARBA00004141"/>
    </source>
</evidence>
<evidence type="ECO:0000313" key="8">
    <source>
        <dbReference type="EMBL" id="SHF55187.1"/>
    </source>
</evidence>
<feature type="transmembrane region" description="Helical" evidence="6">
    <location>
        <begin position="79"/>
        <end position="98"/>
    </location>
</feature>
<sequence length="470" mass="52173">MKASDFIFKEVFLVIIVSLSMLLIPLTITASSIINLSIINEYDISYINSQWFINFFMIFYGAFLAITGSLSDFIGRKKIYLGGVIFFALGSFLCWGAKTYEFLLFSRAISGIGAAALTTSSTSIIAANIREKSKSIAFSFFGIFLGVGMVSGPLIATHSNELFGSYKYLFLFTGFFLVILFCISLNINDSFNRGKNKFDLIGSIFLTLFLLSAVTLFSMITSTAYKLDLILCCFVICLLTITTFIYVEMKVDNPILNIDLFRNKAFLSMCLTSLALGLGYISLLFYIPYILHDIIKLDDSTVGMLITVATLPSLFIPPIVTKYRNNLSTEILLKLTLFLLTLSPLLLMIMIKVDSIILSYIIMFLFGASFGISLSYIDGEAVVSVDNNKSGIAAGTFNTFRIAGESISIPFFTALVSTISKFSLDDSIVVSKLSIIDSLIIIFIMLVFVSLFITKLYKQNKGEFKKYVLS</sequence>
<keyword evidence="2" id="KW-0813">Transport</keyword>